<feature type="compositionally biased region" description="Basic and acidic residues" evidence="1">
    <location>
        <begin position="151"/>
        <end position="161"/>
    </location>
</feature>
<keyword evidence="2" id="KW-0472">Membrane</keyword>
<dbReference type="Gene3D" id="2.30.29.30">
    <property type="entry name" value="Pleckstrin-homology domain (PH domain)/Phosphotyrosine-binding domain (PTB)"/>
    <property type="match status" value="1"/>
</dbReference>
<dbReference type="EMBL" id="ML769409">
    <property type="protein sequence ID" value="KAE9405393.1"/>
    <property type="molecule type" value="Genomic_DNA"/>
</dbReference>
<evidence type="ECO:0000313" key="4">
    <source>
        <dbReference type="Proteomes" id="UP000799118"/>
    </source>
</evidence>
<evidence type="ECO:0008006" key="5">
    <source>
        <dbReference type="Google" id="ProtNLM"/>
    </source>
</evidence>
<feature type="region of interest" description="Disordered" evidence="1">
    <location>
        <begin position="105"/>
        <end position="127"/>
    </location>
</feature>
<feature type="compositionally biased region" description="Basic and acidic residues" evidence="1">
    <location>
        <begin position="51"/>
        <end position="63"/>
    </location>
</feature>
<dbReference type="OrthoDB" id="2357150at2759"/>
<feature type="compositionally biased region" description="Polar residues" evidence="1">
    <location>
        <begin position="228"/>
        <end position="239"/>
    </location>
</feature>
<reference evidence="3" key="1">
    <citation type="journal article" date="2019" name="Environ. Microbiol.">
        <title>Fungal ecological strategies reflected in gene transcription - a case study of two litter decomposers.</title>
        <authorList>
            <person name="Barbi F."/>
            <person name="Kohler A."/>
            <person name="Barry K."/>
            <person name="Baskaran P."/>
            <person name="Daum C."/>
            <person name="Fauchery L."/>
            <person name="Ihrmark K."/>
            <person name="Kuo A."/>
            <person name="LaButti K."/>
            <person name="Lipzen A."/>
            <person name="Morin E."/>
            <person name="Grigoriev I.V."/>
            <person name="Henrissat B."/>
            <person name="Lindahl B."/>
            <person name="Martin F."/>
        </authorList>
    </citation>
    <scope>NUCLEOTIDE SEQUENCE</scope>
    <source>
        <strain evidence="3">JB14</strain>
    </source>
</reference>
<protein>
    <recommendedName>
        <fullName evidence="5">RanBD1 domain-containing protein</fullName>
    </recommendedName>
</protein>
<organism evidence="3 4">
    <name type="scientific">Gymnopus androsaceus JB14</name>
    <dbReference type="NCBI Taxonomy" id="1447944"/>
    <lineage>
        <taxon>Eukaryota</taxon>
        <taxon>Fungi</taxon>
        <taxon>Dikarya</taxon>
        <taxon>Basidiomycota</taxon>
        <taxon>Agaricomycotina</taxon>
        <taxon>Agaricomycetes</taxon>
        <taxon>Agaricomycetidae</taxon>
        <taxon>Agaricales</taxon>
        <taxon>Marasmiineae</taxon>
        <taxon>Omphalotaceae</taxon>
        <taxon>Gymnopus</taxon>
    </lineage>
</organism>
<evidence type="ECO:0000256" key="2">
    <source>
        <dbReference type="SAM" id="Phobius"/>
    </source>
</evidence>
<name>A0A6A4I665_9AGAR</name>
<accession>A0A6A4I665</accession>
<proteinExistence type="predicted"/>
<keyword evidence="4" id="KW-1185">Reference proteome</keyword>
<dbReference type="InterPro" id="IPR011993">
    <property type="entry name" value="PH-like_dom_sf"/>
</dbReference>
<feature type="compositionally biased region" description="Polar residues" evidence="1">
    <location>
        <begin position="64"/>
        <end position="75"/>
    </location>
</feature>
<evidence type="ECO:0000313" key="3">
    <source>
        <dbReference type="EMBL" id="KAE9405393.1"/>
    </source>
</evidence>
<dbReference type="Proteomes" id="UP000799118">
    <property type="component" value="Unassembled WGS sequence"/>
</dbReference>
<feature type="region of interest" description="Disordered" evidence="1">
    <location>
        <begin position="45"/>
        <end position="75"/>
    </location>
</feature>
<evidence type="ECO:0000256" key="1">
    <source>
        <dbReference type="SAM" id="MobiDB-lite"/>
    </source>
</evidence>
<dbReference type="SUPFAM" id="SSF50729">
    <property type="entry name" value="PH domain-like"/>
    <property type="match status" value="1"/>
</dbReference>
<dbReference type="AlphaFoldDB" id="A0A6A4I665"/>
<keyword evidence="2" id="KW-1133">Transmembrane helix</keyword>
<gene>
    <name evidence="3" type="ORF">BT96DRAFT_1015617</name>
</gene>
<feature type="region of interest" description="Disordered" evidence="1">
    <location>
        <begin position="218"/>
        <end position="239"/>
    </location>
</feature>
<feature type="region of interest" description="Disordered" evidence="1">
    <location>
        <begin position="140"/>
        <end position="161"/>
    </location>
</feature>
<feature type="region of interest" description="Disordered" evidence="1">
    <location>
        <begin position="279"/>
        <end position="319"/>
    </location>
</feature>
<feature type="transmembrane region" description="Helical" evidence="2">
    <location>
        <begin position="6"/>
        <end position="26"/>
    </location>
</feature>
<sequence length="441" mass="48090">MFPVSDLNFVCCGMATFAATVGYVYAKRRRIEPLRIGVHVVHIPTPTLHGSENKTESENENEKFSASSSEGSEPQISISDITMLPATSPSEAAVLVSEPAQLTVERGPSLKRKRMDDHDENNNPLEYPYNLAELYPNKRCKTPPPLASSSDVKEESVEPVDSKIQNENDIVPISEPIQAATSTLEETTQVVDEAQPIPQPNNNTSEEVLAKTELTKAVVSPERPPAQAPSTPKSGSTTGFESFAISAPASFSFGNATLASGANMRPVWSTSNNFRKRHSFIDKPDDDSESGGECSSTHTLGLGSRGDTPRINHVTGEEDEDVESELKGVKLFVKRGSQGFSNGVLGQVKYLSNKKTSNQRVLFRRDLGKVSMNTRLQPTVRCTFDTQECILRILLAETASAPQEIVVYALKPGRFCSRKDFQTFAESVMGSGSLKMTEPKS</sequence>
<keyword evidence="2" id="KW-0812">Transmembrane</keyword>